<dbReference type="Proteomes" id="UP000887569">
    <property type="component" value="Unplaced"/>
</dbReference>
<sequence>MLKSGRRHVRRFELLSPLTLDDLVLDEPDKPERRSIRSKAWVDQETQLSLKEVESLV</sequence>
<dbReference type="WBParaSite" id="PgE026_g002_t12">
    <property type="protein sequence ID" value="PgE026_g002_t12"/>
    <property type="gene ID" value="PgE026_g002"/>
</dbReference>
<evidence type="ECO:0000313" key="1">
    <source>
        <dbReference type="Proteomes" id="UP000887569"/>
    </source>
</evidence>
<accession>A0A914ZXR9</accession>
<proteinExistence type="predicted"/>
<reference evidence="2" key="1">
    <citation type="submission" date="2022-11" db="UniProtKB">
        <authorList>
            <consortium name="WormBaseParasite"/>
        </authorList>
    </citation>
    <scope>IDENTIFICATION</scope>
</reference>
<organism evidence="1 2">
    <name type="scientific">Parascaris univalens</name>
    <name type="common">Nematode worm</name>
    <dbReference type="NCBI Taxonomy" id="6257"/>
    <lineage>
        <taxon>Eukaryota</taxon>
        <taxon>Metazoa</taxon>
        <taxon>Ecdysozoa</taxon>
        <taxon>Nematoda</taxon>
        <taxon>Chromadorea</taxon>
        <taxon>Rhabditida</taxon>
        <taxon>Spirurina</taxon>
        <taxon>Ascaridomorpha</taxon>
        <taxon>Ascaridoidea</taxon>
        <taxon>Ascarididae</taxon>
        <taxon>Parascaris</taxon>
    </lineage>
</organism>
<name>A0A914ZXR9_PARUN</name>
<keyword evidence="1" id="KW-1185">Reference proteome</keyword>
<evidence type="ECO:0000313" key="2">
    <source>
        <dbReference type="WBParaSite" id="PgE026_g002_t12"/>
    </source>
</evidence>
<dbReference type="AlphaFoldDB" id="A0A914ZXR9"/>
<protein>
    <submittedName>
        <fullName evidence="2">Ovule protein</fullName>
    </submittedName>
</protein>